<evidence type="ECO:0000256" key="9">
    <source>
        <dbReference type="ARBA" id="ARBA00022763"/>
    </source>
</evidence>
<dbReference type="InterPro" id="IPR052171">
    <property type="entry name" value="NHEJ_LigD"/>
</dbReference>
<keyword evidence="13" id="KW-0239">DNA-directed DNA polymerase</keyword>
<keyword evidence="25" id="KW-1185">Reference proteome</keyword>
<evidence type="ECO:0000256" key="20">
    <source>
        <dbReference type="ARBA" id="ARBA00034003"/>
    </source>
</evidence>
<keyword evidence="14" id="KW-0238">DNA-binding</keyword>
<dbReference type="Proteomes" id="UP001596990">
    <property type="component" value="Unassembled WGS sequence"/>
</dbReference>
<comment type="similarity">
    <text evidence="22">In the N-terminal section; belongs to the LigD polymerase family.</text>
</comment>
<dbReference type="InterPro" id="IPR012310">
    <property type="entry name" value="DNA_ligase_ATP-dep_cent"/>
</dbReference>
<evidence type="ECO:0000256" key="22">
    <source>
        <dbReference type="ARBA" id="ARBA00049990"/>
    </source>
</evidence>
<dbReference type="Gene3D" id="3.90.920.10">
    <property type="entry name" value="DNA primase, PRIM domain"/>
    <property type="match status" value="1"/>
</dbReference>
<dbReference type="Pfam" id="PF21686">
    <property type="entry name" value="LigD_Prim-Pol"/>
    <property type="match status" value="1"/>
</dbReference>
<dbReference type="InterPro" id="IPR014146">
    <property type="entry name" value="LigD_ligase_dom"/>
</dbReference>
<keyword evidence="12" id="KW-0067">ATP-binding</keyword>
<evidence type="ECO:0000256" key="6">
    <source>
        <dbReference type="ARBA" id="ARBA00022722"/>
    </source>
</evidence>
<evidence type="ECO:0000256" key="11">
    <source>
        <dbReference type="ARBA" id="ARBA00022839"/>
    </source>
</evidence>
<evidence type="ECO:0000256" key="16">
    <source>
        <dbReference type="ARBA" id="ARBA00023204"/>
    </source>
</evidence>
<keyword evidence="17" id="KW-0464">Manganese</keyword>
<keyword evidence="11" id="KW-0269">Exonuclease</keyword>
<dbReference type="CDD" id="cd07906">
    <property type="entry name" value="Adenylation_DNA_ligase_LigD_LigC"/>
    <property type="match status" value="1"/>
</dbReference>
<evidence type="ECO:0000259" key="23">
    <source>
        <dbReference type="PROSITE" id="PS50160"/>
    </source>
</evidence>
<evidence type="ECO:0000256" key="14">
    <source>
        <dbReference type="ARBA" id="ARBA00023125"/>
    </source>
</evidence>
<dbReference type="PANTHER" id="PTHR42705:SF2">
    <property type="entry name" value="BIFUNCTIONAL NON-HOMOLOGOUS END JOINING PROTEIN LIGD"/>
    <property type="match status" value="1"/>
</dbReference>
<comment type="catalytic activity">
    <reaction evidence="20">
        <text>ATP + (deoxyribonucleotide)n-3'-hydroxyl + 5'-phospho-(deoxyribonucleotide)m = (deoxyribonucleotide)n+m + AMP + diphosphate.</text>
        <dbReference type="EC" id="6.5.1.1"/>
    </reaction>
</comment>
<evidence type="ECO:0000256" key="21">
    <source>
        <dbReference type="ARBA" id="ARBA00049981"/>
    </source>
</evidence>
<dbReference type="InterPro" id="IPR016059">
    <property type="entry name" value="DNA_ligase_ATP-dep_CS"/>
</dbReference>
<keyword evidence="4" id="KW-0808">Transferase</keyword>
<evidence type="ECO:0000256" key="7">
    <source>
        <dbReference type="ARBA" id="ARBA00022723"/>
    </source>
</evidence>
<dbReference type="Pfam" id="PF01068">
    <property type="entry name" value="DNA_ligase_A_M"/>
    <property type="match status" value="1"/>
</dbReference>
<dbReference type="RefSeq" id="WP_386055503.1">
    <property type="nucleotide sequence ID" value="NZ_JBHTKL010000001.1"/>
</dbReference>
<gene>
    <name evidence="24" type="primary">ligD</name>
    <name evidence="24" type="ORF">ACFQ2J_00310</name>
</gene>
<dbReference type="GO" id="GO:0003910">
    <property type="term" value="F:DNA ligase (ATP) activity"/>
    <property type="evidence" value="ECO:0007669"/>
    <property type="project" value="UniProtKB-EC"/>
</dbReference>
<evidence type="ECO:0000256" key="17">
    <source>
        <dbReference type="ARBA" id="ARBA00023211"/>
    </source>
</evidence>
<keyword evidence="16" id="KW-0234">DNA repair</keyword>
<dbReference type="EMBL" id="JBHTKL010000001">
    <property type="protein sequence ID" value="MFD1017622.1"/>
    <property type="molecule type" value="Genomic_DNA"/>
</dbReference>
<evidence type="ECO:0000256" key="8">
    <source>
        <dbReference type="ARBA" id="ARBA00022741"/>
    </source>
</evidence>
<keyword evidence="6" id="KW-0540">Nuclease</keyword>
<evidence type="ECO:0000313" key="25">
    <source>
        <dbReference type="Proteomes" id="UP001596990"/>
    </source>
</evidence>
<dbReference type="Gene3D" id="3.30.470.30">
    <property type="entry name" value="DNA ligase/mRNA capping enzyme"/>
    <property type="match status" value="1"/>
</dbReference>
<protein>
    <recommendedName>
        <fullName evidence="2">DNA ligase (ATP)</fullName>
        <ecNumber evidence="2">6.5.1.1</ecNumber>
    </recommendedName>
    <alternativeName>
        <fullName evidence="19">NHEJ DNA polymerase</fullName>
    </alternativeName>
</protein>
<keyword evidence="5" id="KW-0548">Nucleotidyltransferase</keyword>
<name>A0ABW3KWX2_9BACI</name>
<evidence type="ECO:0000256" key="2">
    <source>
        <dbReference type="ARBA" id="ARBA00012727"/>
    </source>
</evidence>
<comment type="similarity">
    <text evidence="21">In the C-terminal section; belongs to the ATP-dependent DNA ligase family.</text>
</comment>
<dbReference type="InterPro" id="IPR014145">
    <property type="entry name" value="LigD_pol_dom"/>
</dbReference>
<keyword evidence="9" id="KW-0227">DNA damage</keyword>
<dbReference type="NCBIfam" id="TIGR02776">
    <property type="entry name" value="NHEJ_ligase_prk"/>
    <property type="match status" value="1"/>
</dbReference>
<dbReference type="InterPro" id="IPR014143">
    <property type="entry name" value="NHEJ_ligase_prk"/>
</dbReference>
<organism evidence="24 25">
    <name type="scientific">Thalassobacillus hwangdonensis</name>
    <dbReference type="NCBI Taxonomy" id="546108"/>
    <lineage>
        <taxon>Bacteria</taxon>
        <taxon>Bacillati</taxon>
        <taxon>Bacillota</taxon>
        <taxon>Bacilli</taxon>
        <taxon>Bacillales</taxon>
        <taxon>Bacillaceae</taxon>
        <taxon>Thalassobacillus</taxon>
    </lineage>
</organism>
<keyword evidence="18" id="KW-0511">Multifunctional enzyme</keyword>
<proteinExistence type="inferred from homology"/>
<keyword evidence="3 24" id="KW-0436">Ligase</keyword>
<evidence type="ECO:0000256" key="3">
    <source>
        <dbReference type="ARBA" id="ARBA00022598"/>
    </source>
</evidence>
<keyword evidence="15" id="KW-0233">DNA recombination</keyword>
<evidence type="ECO:0000256" key="18">
    <source>
        <dbReference type="ARBA" id="ARBA00023268"/>
    </source>
</evidence>
<reference evidence="25" key="1">
    <citation type="journal article" date="2019" name="Int. J. Syst. Evol. Microbiol.">
        <title>The Global Catalogue of Microorganisms (GCM) 10K type strain sequencing project: providing services to taxonomists for standard genome sequencing and annotation.</title>
        <authorList>
            <consortium name="The Broad Institute Genomics Platform"/>
            <consortium name="The Broad Institute Genome Sequencing Center for Infectious Disease"/>
            <person name="Wu L."/>
            <person name="Ma J."/>
        </authorList>
    </citation>
    <scope>NUCLEOTIDE SEQUENCE [LARGE SCALE GENOMIC DNA]</scope>
    <source>
        <strain evidence="25">CCUG 56607</strain>
    </source>
</reference>
<evidence type="ECO:0000256" key="1">
    <source>
        <dbReference type="ARBA" id="ARBA00001936"/>
    </source>
</evidence>
<evidence type="ECO:0000256" key="5">
    <source>
        <dbReference type="ARBA" id="ARBA00022695"/>
    </source>
</evidence>
<evidence type="ECO:0000256" key="15">
    <source>
        <dbReference type="ARBA" id="ARBA00023172"/>
    </source>
</evidence>
<keyword evidence="10" id="KW-0378">Hydrolase</keyword>
<sequence length="604" mass="69302">MSYETMQPTLATELPKGSEWVYEVKYDGFRCLLKWEKESIQLISRNGKSLTKQFPEIVQRCEELQDLVEVALPLTLDGELVILNTPVQANFSLLQTRSRMGTASKIQEWCKKRSAQFLAFDLLRMRGKSLERRTHEKRKQQLAGLFERAKLPDGVKVGTQLCLIETYTDVNEVHKRVTEHQGEGIIAKRKNSQYKKGKVDSWIKIKNWRILTAFLTGYQPSNGYFSVGFMDDGEVIALGKCKHGLSRKDEEELIEVIKSKGSKKGNSYHLPPAICMDIHCLGIHDKELREPSFKSFRLEADSASCTRSSIRWQLSSPPSSIAYSNLDKLLYPAHRKQEVIQYLRNVYPYMEPFIHGKRLTVIRYPDGIEASSFFQKHLPEYAPDFLKRMDDHSQLVENVEGFIWFANQAAIEYHIPFQKIDEAHPDEIVFDLDPADIDQFPDAKRAAQHLHTLFQELGLISFVKTSGGKGMQVHIPITSGSLTYEQTSIFTAIIAETLVHFEPDAFTTERLKKNRKGRLYIDHVQHAPGKTIIAPYSPRAYPYASVSTPLFWEELGEVEHPSQFTIANTLERLQRNGCPFSTYHQAKVQQPMERLKAFIEHGTF</sequence>
<accession>A0ABW3KWX2</accession>
<evidence type="ECO:0000256" key="12">
    <source>
        <dbReference type="ARBA" id="ARBA00022840"/>
    </source>
</evidence>
<dbReference type="PROSITE" id="PS00697">
    <property type="entry name" value="DNA_LIGASE_A1"/>
    <property type="match status" value="1"/>
</dbReference>
<comment type="cofactor">
    <cofactor evidence="1">
        <name>Mn(2+)</name>
        <dbReference type="ChEBI" id="CHEBI:29035"/>
    </cofactor>
</comment>
<feature type="domain" description="ATP-dependent DNA ligase family profile" evidence="23">
    <location>
        <begin position="117"/>
        <end position="265"/>
    </location>
</feature>
<dbReference type="PANTHER" id="PTHR42705">
    <property type="entry name" value="BIFUNCTIONAL NON-HOMOLOGOUS END JOINING PROTEIN LIGD"/>
    <property type="match status" value="1"/>
</dbReference>
<dbReference type="SUPFAM" id="SSF56091">
    <property type="entry name" value="DNA ligase/mRNA capping enzyme, catalytic domain"/>
    <property type="match status" value="1"/>
</dbReference>
<dbReference type="EC" id="6.5.1.1" evidence="2"/>
<dbReference type="PROSITE" id="PS00333">
    <property type="entry name" value="DNA_LIGASE_A2"/>
    <property type="match status" value="1"/>
</dbReference>
<dbReference type="PROSITE" id="PS50160">
    <property type="entry name" value="DNA_LIGASE_A3"/>
    <property type="match status" value="1"/>
</dbReference>
<dbReference type="NCBIfam" id="TIGR02778">
    <property type="entry name" value="ligD_pol"/>
    <property type="match status" value="1"/>
</dbReference>
<comment type="caution">
    <text evidence="24">The sequence shown here is derived from an EMBL/GenBank/DDBJ whole genome shotgun (WGS) entry which is preliminary data.</text>
</comment>
<evidence type="ECO:0000256" key="10">
    <source>
        <dbReference type="ARBA" id="ARBA00022801"/>
    </source>
</evidence>
<evidence type="ECO:0000256" key="13">
    <source>
        <dbReference type="ARBA" id="ARBA00022932"/>
    </source>
</evidence>
<keyword evidence="8" id="KW-0547">Nucleotide-binding</keyword>
<keyword evidence="7" id="KW-0479">Metal-binding</keyword>
<evidence type="ECO:0000256" key="4">
    <source>
        <dbReference type="ARBA" id="ARBA00022679"/>
    </source>
</evidence>
<dbReference type="NCBIfam" id="TIGR02779">
    <property type="entry name" value="NHEJ_ligase_lig"/>
    <property type="match status" value="1"/>
</dbReference>
<evidence type="ECO:0000313" key="24">
    <source>
        <dbReference type="EMBL" id="MFD1017622.1"/>
    </source>
</evidence>
<evidence type="ECO:0000256" key="19">
    <source>
        <dbReference type="ARBA" id="ARBA00029943"/>
    </source>
</evidence>